<comment type="caution">
    <text evidence="2">The sequence shown here is derived from an EMBL/GenBank/DDBJ whole genome shotgun (WGS) entry which is preliminary data.</text>
</comment>
<dbReference type="SUPFAM" id="SSF51695">
    <property type="entry name" value="PLC-like phosphodiesterases"/>
    <property type="match status" value="1"/>
</dbReference>
<evidence type="ECO:0000313" key="2">
    <source>
        <dbReference type="EMBL" id="MCL6268515.1"/>
    </source>
</evidence>
<evidence type="ECO:0000259" key="1">
    <source>
        <dbReference type="PROSITE" id="PS51704"/>
    </source>
</evidence>
<keyword evidence="3" id="KW-1185">Reference proteome</keyword>
<dbReference type="RefSeq" id="WP_249697348.1">
    <property type="nucleotide sequence ID" value="NZ_JAMFLX010000001.1"/>
</dbReference>
<accession>A0ABT0PAW4</accession>
<name>A0ABT0PAW4_9GAMM</name>
<dbReference type="InterPro" id="IPR017946">
    <property type="entry name" value="PLC-like_Pdiesterase_TIM-brl"/>
</dbReference>
<reference evidence="2 3" key="1">
    <citation type="submission" date="2022-05" db="EMBL/GenBank/DDBJ databases">
        <authorList>
            <person name="Park J.-S."/>
        </authorList>
    </citation>
    <scope>NUCLEOTIDE SEQUENCE [LARGE SCALE GENOMIC DNA]</scope>
    <source>
        <strain evidence="2 3">2012CJ34-2</strain>
    </source>
</reference>
<dbReference type="CDD" id="cd08562">
    <property type="entry name" value="GDPD_EcUgpQ_like"/>
    <property type="match status" value="1"/>
</dbReference>
<dbReference type="PANTHER" id="PTHR46211:SF1">
    <property type="entry name" value="GLYCEROPHOSPHODIESTER PHOSPHODIESTERASE, CYTOPLASMIC"/>
    <property type="match status" value="1"/>
</dbReference>
<dbReference type="Proteomes" id="UP001203338">
    <property type="component" value="Unassembled WGS sequence"/>
</dbReference>
<dbReference type="Pfam" id="PF03009">
    <property type="entry name" value="GDPD"/>
    <property type="match status" value="1"/>
</dbReference>
<evidence type="ECO:0000313" key="3">
    <source>
        <dbReference type="Proteomes" id="UP001203338"/>
    </source>
</evidence>
<sequence>MRMSAVIGHRGAAQLAPENTLAGIRTAHALGLEWVEMDVVLLGDGQLVIHHDQAVNRCTNGSGELLSSTLEEIKALDAGVGFSKEFAGEEVPTLKEVIDLLSELGMGLNLEIKMHKHPVDKLVLPVVEALKQKSLPDGKLLVSSFDHDALKLFHEHMPAIPVAHLFEKLSVDWQEQARKVGAVAINLGQKPLKRSQVQEVINEGYEVYCYTVNSQSRADELWSWGVSGVFTDNPKLVIR</sequence>
<proteinExistence type="predicted"/>
<dbReference type="PANTHER" id="PTHR46211">
    <property type="entry name" value="GLYCEROPHOSPHORYL DIESTER PHOSPHODIESTERASE"/>
    <property type="match status" value="1"/>
</dbReference>
<dbReference type="InterPro" id="IPR030395">
    <property type="entry name" value="GP_PDE_dom"/>
</dbReference>
<feature type="domain" description="GP-PDE" evidence="1">
    <location>
        <begin position="4"/>
        <end position="239"/>
    </location>
</feature>
<organism evidence="2 3">
    <name type="scientific">Parendozoicomonas callyspongiae</name>
    <dbReference type="NCBI Taxonomy" id="2942213"/>
    <lineage>
        <taxon>Bacteria</taxon>
        <taxon>Pseudomonadati</taxon>
        <taxon>Pseudomonadota</taxon>
        <taxon>Gammaproteobacteria</taxon>
        <taxon>Oceanospirillales</taxon>
        <taxon>Endozoicomonadaceae</taxon>
        <taxon>Parendozoicomonas</taxon>
    </lineage>
</organism>
<dbReference type="EMBL" id="JAMFLX010000001">
    <property type="protein sequence ID" value="MCL6268515.1"/>
    <property type="molecule type" value="Genomic_DNA"/>
</dbReference>
<gene>
    <name evidence="2" type="ORF">M3P05_00930</name>
</gene>
<dbReference type="Gene3D" id="3.20.20.190">
    <property type="entry name" value="Phosphatidylinositol (PI) phosphodiesterase"/>
    <property type="match status" value="1"/>
</dbReference>
<dbReference type="PROSITE" id="PS51704">
    <property type="entry name" value="GP_PDE"/>
    <property type="match status" value="1"/>
</dbReference>
<protein>
    <submittedName>
        <fullName evidence="2">Glycerophosphoryl diester phosphodiesterase</fullName>
    </submittedName>
</protein>